<dbReference type="Gene3D" id="3.30.70.270">
    <property type="match status" value="1"/>
</dbReference>
<evidence type="ECO:0000256" key="2">
    <source>
        <dbReference type="ARBA" id="ARBA00022636"/>
    </source>
</evidence>
<dbReference type="InterPro" id="IPR035919">
    <property type="entry name" value="EAL_sf"/>
</dbReference>
<keyword evidence="8" id="KW-1185">Reference proteome</keyword>
<evidence type="ECO:0000313" key="8">
    <source>
        <dbReference type="Proteomes" id="UP000548632"/>
    </source>
</evidence>
<name>A0A839HHD7_9GAMM</name>
<evidence type="ECO:0000259" key="4">
    <source>
        <dbReference type="PROSITE" id="PS50110"/>
    </source>
</evidence>
<gene>
    <name evidence="7" type="ORF">HUK38_09245</name>
</gene>
<dbReference type="InterPro" id="IPR001789">
    <property type="entry name" value="Sig_transdc_resp-reg_receiver"/>
</dbReference>
<dbReference type="Pfam" id="PF00563">
    <property type="entry name" value="EAL"/>
    <property type="match status" value="1"/>
</dbReference>
<dbReference type="CDD" id="cd01949">
    <property type="entry name" value="GGDEF"/>
    <property type="match status" value="1"/>
</dbReference>
<dbReference type="Proteomes" id="UP000548632">
    <property type="component" value="Unassembled WGS sequence"/>
</dbReference>
<dbReference type="RefSeq" id="WP_182584043.1">
    <property type="nucleotide sequence ID" value="NZ_JABVCQ010000018.1"/>
</dbReference>
<feature type="domain" description="GGDEF" evidence="6">
    <location>
        <begin position="173"/>
        <end position="308"/>
    </location>
</feature>
<dbReference type="NCBIfam" id="TIGR00254">
    <property type="entry name" value="GGDEF"/>
    <property type="match status" value="1"/>
</dbReference>
<dbReference type="InterPro" id="IPR029787">
    <property type="entry name" value="Nucleotide_cyclase"/>
</dbReference>
<evidence type="ECO:0000256" key="1">
    <source>
        <dbReference type="ARBA" id="ARBA00012282"/>
    </source>
</evidence>
<dbReference type="SUPFAM" id="SSF52172">
    <property type="entry name" value="CheY-like"/>
    <property type="match status" value="1"/>
</dbReference>
<dbReference type="CDD" id="cd01948">
    <property type="entry name" value="EAL"/>
    <property type="match status" value="1"/>
</dbReference>
<dbReference type="PANTHER" id="PTHR33121:SF71">
    <property type="entry name" value="OXYGEN SENSOR PROTEIN DOSP"/>
    <property type="match status" value="1"/>
</dbReference>
<dbReference type="CDD" id="cd17551">
    <property type="entry name" value="REC_RpfG-like"/>
    <property type="match status" value="1"/>
</dbReference>
<dbReference type="EMBL" id="JABVCQ010000018">
    <property type="protein sequence ID" value="MBB1126417.1"/>
    <property type="molecule type" value="Genomic_DNA"/>
</dbReference>
<dbReference type="SMART" id="SM00448">
    <property type="entry name" value="REC"/>
    <property type="match status" value="1"/>
</dbReference>
<dbReference type="SUPFAM" id="SSF55073">
    <property type="entry name" value="Nucleotide cyclase"/>
    <property type="match status" value="1"/>
</dbReference>
<comment type="caution">
    <text evidence="7">The sequence shown here is derived from an EMBL/GenBank/DDBJ whole genome shotgun (WGS) entry which is preliminary data.</text>
</comment>
<dbReference type="SMART" id="SM00052">
    <property type="entry name" value="EAL"/>
    <property type="match status" value="1"/>
</dbReference>
<dbReference type="GO" id="GO:0071111">
    <property type="term" value="F:cyclic-guanylate-specific phosphodiesterase activity"/>
    <property type="evidence" value="ECO:0007669"/>
    <property type="project" value="UniProtKB-EC"/>
</dbReference>
<evidence type="ECO:0000259" key="5">
    <source>
        <dbReference type="PROSITE" id="PS50883"/>
    </source>
</evidence>
<dbReference type="PROSITE" id="PS50883">
    <property type="entry name" value="EAL"/>
    <property type="match status" value="1"/>
</dbReference>
<evidence type="ECO:0000259" key="6">
    <source>
        <dbReference type="PROSITE" id="PS50887"/>
    </source>
</evidence>
<organism evidence="7 8">
    <name type="scientific">Thiospirillum jenense</name>
    <dbReference type="NCBI Taxonomy" id="1653858"/>
    <lineage>
        <taxon>Bacteria</taxon>
        <taxon>Pseudomonadati</taxon>
        <taxon>Pseudomonadota</taxon>
        <taxon>Gammaproteobacteria</taxon>
        <taxon>Chromatiales</taxon>
        <taxon>Chromatiaceae</taxon>
        <taxon>Thiospirillum</taxon>
    </lineage>
</organism>
<feature type="domain" description="EAL" evidence="5">
    <location>
        <begin position="317"/>
        <end position="571"/>
    </location>
</feature>
<dbReference type="SUPFAM" id="SSF141868">
    <property type="entry name" value="EAL domain-like"/>
    <property type="match status" value="1"/>
</dbReference>
<dbReference type="SMART" id="SM00267">
    <property type="entry name" value="GGDEF"/>
    <property type="match status" value="1"/>
</dbReference>
<dbReference type="PANTHER" id="PTHR33121">
    <property type="entry name" value="CYCLIC DI-GMP PHOSPHODIESTERASE PDEF"/>
    <property type="match status" value="1"/>
</dbReference>
<dbReference type="InterPro" id="IPR050706">
    <property type="entry name" value="Cyclic-di-GMP_PDE-like"/>
</dbReference>
<dbReference type="InterPro" id="IPR011006">
    <property type="entry name" value="CheY-like_superfamily"/>
</dbReference>
<keyword evidence="3" id="KW-0597">Phosphoprotein</keyword>
<dbReference type="Pfam" id="PF00990">
    <property type="entry name" value="GGDEF"/>
    <property type="match status" value="1"/>
</dbReference>
<dbReference type="AlphaFoldDB" id="A0A839HHD7"/>
<keyword evidence="2" id="KW-0973">c-di-GMP</keyword>
<dbReference type="Gene3D" id="3.20.20.450">
    <property type="entry name" value="EAL domain"/>
    <property type="match status" value="1"/>
</dbReference>
<dbReference type="PROSITE" id="PS50110">
    <property type="entry name" value="RESPONSE_REGULATORY"/>
    <property type="match status" value="1"/>
</dbReference>
<reference evidence="7 8" key="1">
    <citation type="journal article" date="2020" name="Arch. Microbiol.">
        <title>The genome sequence of the giant phototrophic gammaproteobacterium Thiospirillum jenense gives insight into its physiological properties and phylogenetic relationships.</title>
        <authorList>
            <person name="Imhoff J.F."/>
            <person name="Meyer T.E."/>
            <person name="Kyndt J.A."/>
        </authorList>
    </citation>
    <scope>NUCLEOTIDE SEQUENCE [LARGE SCALE GENOMIC DNA]</scope>
    <source>
        <strain evidence="7 8">DSM 216</strain>
    </source>
</reference>
<accession>A0A839HHD7</accession>
<sequence length="572" mass="63856">MLKSDDTLFSMPILVVDDEPTNTRLLDKILTKAGYQFVIVTNDPRQTLTLFDAHRPGVILLDLNMPYLDGFAVLEQLRTHTPNTMPPVVVLTAQSDQTSRLRALQGGARDFVTKPFDRAELLVRIQNMLAIQLAEQQRLRFYAHFDSVTGLPNRTYTMQLLQQTFGNALDDTQSTTILLLALQQFKRINQSFGYEAGDDLLRLLKDRLQQLLIGQRTVLGRVEGARFLIVLPGLGKDSAVLADFIENLIARLHSPIELNGVEIRPALHIGAAVYPEDATNTADLLARAEAALAQAQQQTDLPYAFCDPGTDARVREQLEFEAELHRALEREEFFLVYQPQFDLATGRIRGVEALLRWRHPIRGIVSPAQFIPVLEQTGLILQVGEWLLQAALMQARQWQQAGFPPLCMAVNLSPRQFQGNNLLTQIETALSTSGVKTDQIELEVTESLLVEDFPGTLQLLQTLEQMGIKIALDDFGTGYSALTYLHAFPFHVIKIDRSFVSTIGHSPKSEALLQGIVQLGKSLQLEIIAEGIETEAQRQHLLGLNCDTGQGFGLCRPKLPHELEALLKTGYL</sequence>
<feature type="modified residue" description="4-aspartylphosphate" evidence="3">
    <location>
        <position position="62"/>
    </location>
</feature>
<dbReference type="EC" id="3.1.4.52" evidence="1"/>
<evidence type="ECO:0000256" key="3">
    <source>
        <dbReference type="PROSITE-ProRule" id="PRU00169"/>
    </source>
</evidence>
<evidence type="ECO:0000313" key="7">
    <source>
        <dbReference type="EMBL" id="MBB1126417.1"/>
    </source>
</evidence>
<proteinExistence type="predicted"/>
<dbReference type="PROSITE" id="PS50887">
    <property type="entry name" value="GGDEF"/>
    <property type="match status" value="1"/>
</dbReference>
<dbReference type="Pfam" id="PF00072">
    <property type="entry name" value="Response_reg"/>
    <property type="match status" value="1"/>
</dbReference>
<dbReference type="Gene3D" id="3.40.50.2300">
    <property type="match status" value="1"/>
</dbReference>
<dbReference type="FunFam" id="3.20.20.450:FF:000001">
    <property type="entry name" value="Cyclic di-GMP phosphodiesterase yahA"/>
    <property type="match status" value="1"/>
</dbReference>
<dbReference type="InterPro" id="IPR001633">
    <property type="entry name" value="EAL_dom"/>
</dbReference>
<feature type="domain" description="Response regulatory" evidence="4">
    <location>
        <begin position="12"/>
        <end position="129"/>
    </location>
</feature>
<protein>
    <recommendedName>
        <fullName evidence="1">cyclic-guanylate-specific phosphodiesterase</fullName>
        <ecNumber evidence="1">3.1.4.52</ecNumber>
    </recommendedName>
</protein>
<dbReference type="InterPro" id="IPR043128">
    <property type="entry name" value="Rev_trsase/Diguanyl_cyclase"/>
</dbReference>
<dbReference type="InterPro" id="IPR000160">
    <property type="entry name" value="GGDEF_dom"/>
</dbReference>
<dbReference type="GO" id="GO:0000160">
    <property type="term" value="P:phosphorelay signal transduction system"/>
    <property type="evidence" value="ECO:0007669"/>
    <property type="project" value="InterPro"/>
</dbReference>